<dbReference type="EMBL" id="FQXS01000010">
    <property type="protein sequence ID" value="SHH81701.1"/>
    <property type="molecule type" value="Genomic_DNA"/>
</dbReference>
<dbReference type="NCBIfam" id="NF045662">
    <property type="entry name" value="DVU0298_fam"/>
    <property type="match status" value="1"/>
</dbReference>
<evidence type="ECO:0000313" key="2">
    <source>
        <dbReference type="EMBL" id="SHH81701.1"/>
    </source>
</evidence>
<dbReference type="RefSeq" id="WP_073375777.1">
    <property type="nucleotide sequence ID" value="NZ_FQXS01000010.1"/>
</dbReference>
<reference evidence="2 3" key="1">
    <citation type="submission" date="2016-11" db="EMBL/GenBank/DDBJ databases">
        <authorList>
            <person name="Jaros S."/>
            <person name="Januszkiewicz K."/>
            <person name="Wedrychowicz H."/>
        </authorList>
    </citation>
    <scope>NUCLEOTIDE SEQUENCE [LARGE SCALE GENOMIC DNA]</scope>
    <source>
        <strain evidence="2 3">DSM 9705</strain>
    </source>
</reference>
<accession>A0A1M5W2L1</accession>
<gene>
    <name evidence="2" type="ORF">SAMN02745124_02054</name>
</gene>
<name>A0A1M5W2L1_9BACT</name>
<dbReference type="AlphaFoldDB" id="A0A1M5W2L1"/>
<sequence length="378" mass="41307">MSSKTAGRSPWCPFCGQAVEPPADLPNRKMTEFTAGRCACGAVYSCDPTGHNVGAAIVETLVHACGDNSDLAWELLPEDDYLTGRIEKYDEQTHQVIDTGTMNGRSVRGVLYFVRLHRELSELAERLKQKDESDGRAASAASGFVPPSPEPDSWQQGPRRRADKKLVRQLAEAGDEDGLVALCLDDRKALRLLQRLLYDPDGEQRWRIAQLIGRVCSRVATRDPGQVSELLHRLLAAGFDSAATPWGMIETVGAVISGRPDIFGAFTQYIPGFVGNDSTRSQAIWALAEIAAKRPDLVKKTPYFGLFPLLGYEQAEVRGQTARLLGRLGATEATVQLLGLHDDQAELIIWQDGIPQRTTVAEQAAAALNTIQQKKEGA</sequence>
<proteinExistence type="predicted"/>
<dbReference type="Proteomes" id="UP000184139">
    <property type="component" value="Unassembled WGS sequence"/>
</dbReference>
<dbReference type="Gene3D" id="1.25.10.10">
    <property type="entry name" value="Leucine-rich Repeat Variant"/>
    <property type="match status" value="1"/>
</dbReference>
<dbReference type="OrthoDB" id="9774367at2"/>
<dbReference type="SUPFAM" id="SSF48371">
    <property type="entry name" value="ARM repeat"/>
    <property type="match status" value="1"/>
</dbReference>
<evidence type="ECO:0000256" key="1">
    <source>
        <dbReference type="SAM" id="MobiDB-lite"/>
    </source>
</evidence>
<dbReference type="InterPro" id="IPR054701">
    <property type="entry name" value="DVU0298-like"/>
</dbReference>
<dbReference type="STRING" id="1121409.SAMN02745124_02054"/>
<organism evidence="2 3">
    <name type="scientific">Desulfofustis glycolicus DSM 9705</name>
    <dbReference type="NCBI Taxonomy" id="1121409"/>
    <lineage>
        <taxon>Bacteria</taxon>
        <taxon>Pseudomonadati</taxon>
        <taxon>Thermodesulfobacteriota</taxon>
        <taxon>Desulfobulbia</taxon>
        <taxon>Desulfobulbales</taxon>
        <taxon>Desulfocapsaceae</taxon>
        <taxon>Desulfofustis</taxon>
    </lineage>
</organism>
<keyword evidence="3" id="KW-1185">Reference proteome</keyword>
<evidence type="ECO:0000313" key="3">
    <source>
        <dbReference type="Proteomes" id="UP000184139"/>
    </source>
</evidence>
<protein>
    <recommendedName>
        <fullName evidence="4">PBS lyase</fullName>
    </recommendedName>
</protein>
<feature type="region of interest" description="Disordered" evidence="1">
    <location>
        <begin position="127"/>
        <end position="161"/>
    </location>
</feature>
<dbReference type="InterPro" id="IPR011989">
    <property type="entry name" value="ARM-like"/>
</dbReference>
<evidence type="ECO:0008006" key="4">
    <source>
        <dbReference type="Google" id="ProtNLM"/>
    </source>
</evidence>
<dbReference type="InterPro" id="IPR016024">
    <property type="entry name" value="ARM-type_fold"/>
</dbReference>